<dbReference type="PROSITE" id="PS50931">
    <property type="entry name" value="HTH_LYSR"/>
    <property type="match status" value="1"/>
</dbReference>
<comment type="similarity">
    <text evidence="1">Belongs to the LysR transcriptional regulatory family.</text>
</comment>
<keyword evidence="7" id="KW-1185">Reference proteome</keyword>
<evidence type="ECO:0000256" key="1">
    <source>
        <dbReference type="ARBA" id="ARBA00009437"/>
    </source>
</evidence>
<proteinExistence type="inferred from homology"/>
<dbReference type="CDD" id="cd05466">
    <property type="entry name" value="PBP2_LTTR_substrate"/>
    <property type="match status" value="1"/>
</dbReference>
<gene>
    <name evidence="6" type="ORF">GMI68_05490</name>
</gene>
<sequence>MVRERESMELLDLRCFLKLVEEGSVTKAASVMHMSQPNLSRHLLRLEDELGAQLYVRDPKHAKLTDAGRRLFDYASAVVGLVDEALVEVGNESALPKGQVRIGFGDAEAMALVMDAIVACRAIYPGIVFHLHAGSSLTLLNRLNAGQLDFVFEVEHISRVDYCELVLPGTDVWGVYPLPGTPLADLSRVTPADLAGEPLIISRQFLKSAFLKRWAGEHYADLNPVVSMDVFPSEWRRLVQQRAGHMVGYLYFQNKPHQVLGSKGIPFDPPLHTCHALIWKKGRPLPLASQKFLEELERLSKEAEA</sequence>
<reference evidence="6 7" key="1">
    <citation type="submission" date="2019-11" db="EMBL/GenBank/DDBJ databases">
        <title>Eggerthellaceae novel genus isolated from the rectal contents of marmort.</title>
        <authorList>
            <person name="Zhang G."/>
        </authorList>
    </citation>
    <scope>NUCLEOTIDE SEQUENCE [LARGE SCALE GENOMIC DNA]</scope>
    <source>
        <strain evidence="7">zg-886</strain>
    </source>
</reference>
<keyword evidence="2" id="KW-0805">Transcription regulation</keyword>
<dbReference type="Proteomes" id="UP000636394">
    <property type="component" value="Unassembled WGS sequence"/>
</dbReference>
<evidence type="ECO:0000313" key="7">
    <source>
        <dbReference type="Proteomes" id="UP000636394"/>
    </source>
</evidence>
<dbReference type="Gene3D" id="1.10.10.10">
    <property type="entry name" value="Winged helix-like DNA-binding domain superfamily/Winged helix DNA-binding domain"/>
    <property type="match status" value="1"/>
</dbReference>
<comment type="caution">
    <text evidence="6">The sequence shown here is derived from an EMBL/GenBank/DDBJ whole genome shotgun (WGS) entry which is preliminary data.</text>
</comment>
<dbReference type="Gene3D" id="3.40.190.290">
    <property type="match status" value="1"/>
</dbReference>
<dbReference type="InterPro" id="IPR036388">
    <property type="entry name" value="WH-like_DNA-bd_sf"/>
</dbReference>
<dbReference type="InterPro" id="IPR050950">
    <property type="entry name" value="HTH-type_LysR_regulators"/>
</dbReference>
<dbReference type="PANTHER" id="PTHR30419:SF8">
    <property type="entry name" value="NITROGEN ASSIMILATION TRANSCRIPTIONAL ACTIVATOR-RELATED"/>
    <property type="match status" value="1"/>
</dbReference>
<dbReference type="SUPFAM" id="SSF46785">
    <property type="entry name" value="Winged helix' DNA-binding domain"/>
    <property type="match status" value="1"/>
</dbReference>
<evidence type="ECO:0000256" key="2">
    <source>
        <dbReference type="ARBA" id="ARBA00023015"/>
    </source>
</evidence>
<dbReference type="InterPro" id="IPR000847">
    <property type="entry name" value="LysR_HTH_N"/>
</dbReference>
<evidence type="ECO:0000259" key="5">
    <source>
        <dbReference type="PROSITE" id="PS50931"/>
    </source>
</evidence>
<dbReference type="PANTHER" id="PTHR30419">
    <property type="entry name" value="HTH-TYPE TRANSCRIPTIONAL REGULATOR YBHD"/>
    <property type="match status" value="1"/>
</dbReference>
<name>A0ABX0IHB3_9ACTN</name>
<dbReference type="SUPFAM" id="SSF53850">
    <property type="entry name" value="Periplasmic binding protein-like II"/>
    <property type="match status" value="1"/>
</dbReference>
<protein>
    <submittedName>
        <fullName evidence="6">LysR family transcriptional regulator</fullName>
    </submittedName>
</protein>
<evidence type="ECO:0000313" key="6">
    <source>
        <dbReference type="EMBL" id="NHM14224.1"/>
    </source>
</evidence>
<dbReference type="EMBL" id="WPCR01000006">
    <property type="protein sequence ID" value="NHM14224.1"/>
    <property type="molecule type" value="Genomic_DNA"/>
</dbReference>
<evidence type="ECO:0000256" key="4">
    <source>
        <dbReference type="ARBA" id="ARBA00023163"/>
    </source>
</evidence>
<dbReference type="PRINTS" id="PR00039">
    <property type="entry name" value="HTHLYSR"/>
</dbReference>
<dbReference type="Pfam" id="PF03466">
    <property type="entry name" value="LysR_substrate"/>
    <property type="match status" value="1"/>
</dbReference>
<evidence type="ECO:0000256" key="3">
    <source>
        <dbReference type="ARBA" id="ARBA00023125"/>
    </source>
</evidence>
<dbReference type="Pfam" id="PF00126">
    <property type="entry name" value="HTH_1"/>
    <property type="match status" value="1"/>
</dbReference>
<accession>A0ABX0IHB3</accession>
<dbReference type="InterPro" id="IPR036390">
    <property type="entry name" value="WH_DNA-bd_sf"/>
</dbReference>
<organism evidence="6 7">
    <name type="scientific">Xiamenia xianingshaonis</name>
    <dbReference type="NCBI Taxonomy" id="2682776"/>
    <lineage>
        <taxon>Bacteria</taxon>
        <taxon>Bacillati</taxon>
        <taxon>Actinomycetota</taxon>
        <taxon>Coriobacteriia</taxon>
        <taxon>Eggerthellales</taxon>
        <taxon>Eggerthellaceae</taxon>
        <taxon>Xiamenia</taxon>
    </lineage>
</organism>
<keyword evidence="4" id="KW-0804">Transcription</keyword>
<dbReference type="InterPro" id="IPR005119">
    <property type="entry name" value="LysR_subst-bd"/>
</dbReference>
<keyword evidence="3" id="KW-0238">DNA-binding</keyword>
<feature type="domain" description="HTH lysR-type" evidence="5">
    <location>
        <begin position="8"/>
        <end position="65"/>
    </location>
</feature>